<proteinExistence type="predicted"/>
<sequence length="96" mass="11361">MSIQEVFKTVHIDKEDQDFWRYEISWITPEEKVLVRVSKSLPDKSATQYSSAIDFFEFEIPVTKTPQGKVIMRPNDVLISKQLINRCIEHRESFNK</sequence>
<dbReference type="AlphaFoldDB" id="A0A4R1NQ72"/>
<keyword evidence="2" id="KW-1185">Reference proteome</keyword>
<organism evidence="1 2">
    <name type="scientific">Sodalis ligni</name>
    <dbReference type="NCBI Taxonomy" id="2697027"/>
    <lineage>
        <taxon>Bacteria</taxon>
        <taxon>Pseudomonadati</taxon>
        <taxon>Pseudomonadota</taxon>
        <taxon>Gammaproteobacteria</taxon>
        <taxon>Enterobacterales</taxon>
        <taxon>Bruguierivoracaceae</taxon>
        <taxon>Sodalis</taxon>
    </lineage>
</organism>
<dbReference type="Proteomes" id="UP000294555">
    <property type="component" value="Unassembled WGS sequence"/>
</dbReference>
<evidence type="ECO:0000313" key="2">
    <source>
        <dbReference type="Proteomes" id="UP000294555"/>
    </source>
</evidence>
<evidence type="ECO:0000313" key="1">
    <source>
        <dbReference type="EMBL" id="TCL06896.1"/>
    </source>
</evidence>
<reference evidence="1 2" key="1">
    <citation type="submission" date="2019-02" db="EMBL/GenBank/DDBJ databases">
        <title>Investigation of anaerobic lignin degradation for improved lignocellulosic biofuels.</title>
        <authorList>
            <person name="Deangelis K."/>
        </authorList>
    </citation>
    <scope>NUCLEOTIDE SEQUENCE [LARGE SCALE GENOMIC DNA]</scope>
    <source>
        <strain evidence="1 2">159R</strain>
    </source>
</reference>
<name>A0A4R1NQ72_9GAMM</name>
<dbReference type="EMBL" id="SJOI01000001">
    <property type="protein sequence ID" value="TCL06896.1"/>
    <property type="molecule type" value="Genomic_DNA"/>
</dbReference>
<gene>
    <name evidence="1" type="ORF">EZJ58_5193</name>
</gene>
<accession>A0A4R1NQ72</accession>
<comment type="caution">
    <text evidence="1">The sequence shown here is derived from an EMBL/GenBank/DDBJ whole genome shotgun (WGS) entry which is preliminary data.</text>
</comment>
<protein>
    <submittedName>
        <fullName evidence="1">Uncharacterized protein</fullName>
    </submittedName>
</protein>